<dbReference type="GO" id="GO:0005737">
    <property type="term" value="C:cytoplasm"/>
    <property type="evidence" value="ECO:0007669"/>
    <property type="project" value="TreeGrafter"/>
</dbReference>
<dbReference type="GO" id="GO:0016831">
    <property type="term" value="F:carboxy-lyase activity"/>
    <property type="evidence" value="ECO:0007669"/>
    <property type="project" value="TreeGrafter"/>
</dbReference>
<evidence type="ECO:0000313" key="3">
    <source>
        <dbReference type="EMBL" id="KAF6163355.1"/>
    </source>
</evidence>
<dbReference type="OrthoDB" id="639767at2759"/>
<evidence type="ECO:0000256" key="2">
    <source>
        <dbReference type="SAM" id="MobiDB-lite"/>
    </source>
</evidence>
<dbReference type="AlphaFoldDB" id="A0A7J7N881"/>
<dbReference type="EMBL" id="JACGCM010000999">
    <property type="protein sequence ID" value="KAF6163355.1"/>
    <property type="molecule type" value="Genomic_DNA"/>
</dbReference>
<protein>
    <submittedName>
        <fullName evidence="3">Uncharacterized protein</fullName>
    </submittedName>
</protein>
<keyword evidence="1" id="KW-0210">Decarboxylase</keyword>
<feature type="region of interest" description="Disordered" evidence="2">
    <location>
        <begin position="1"/>
        <end position="31"/>
    </location>
</feature>
<dbReference type="InterPro" id="IPR010977">
    <property type="entry name" value="Aromatic_deC"/>
</dbReference>
<organism evidence="3 4">
    <name type="scientific">Kingdonia uniflora</name>
    <dbReference type="NCBI Taxonomy" id="39325"/>
    <lineage>
        <taxon>Eukaryota</taxon>
        <taxon>Viridiplantae</taxon>
        <taxon>Streptophyta</taxon>
        <taxon>Embryophyta</taxon>
        <taxon>Tracheophyta</taxon>
        <taxon>Spermatophyta</taxon>
        <taxon>Magnoliopsida</taxon>
        <taxon>Ranunculales</taxon>
        <taxon>Circaeasteraceae</taxon>
        <taxon>Kingdonia</taxon>
    </lineage>
</organism>
<feature type="compositionally biased region" description="Basic and acidic residues" evidence="2">
    <location>
        <begin position="7"/>
        <end position="28"/>
    </location>
</feature>
<evidence type="ECO:0000256" key="1">
    <source>
        <dbReference type="ARBA" id="ARBA00022793"/>
    </source>
</evidence>
<sequence>MVVAEEIGERGTRDSTSRVSDSNERGLSEGRGGGVIHGSTCEAIVCTLAAAWDKAFKKIDCRFEVVVPRKFALVCFRLKNNPGKLGDDLSKLNRRLLESVNASGRAFMTHAVVGGTYMLRCVIGTTMTEKRHVEGFVQRINTQIVEDCRFEIVVPRKFALICLPLKSN</sequence>
<proteinExistence type="predicted"/>
<evidence type="ECO:0000313" key="4">
    <source>
        <dbReference type="Proteomes" id="UP000541444"/>
    </source>
</evidence>
<dbReference type="SUPFAM" id="SSF53383">
    <property type="entry name" value="PLP-dependent transferases"/>
    <property type="match status" value="1"/>
</dbReference>
<dbReference type="PANTHER" id="PTHR11999:SF169">
    <property type="entry name" value="TYROSINE DECARBOXYLASE 1-LIKE"/>
    <property type="match status" value="1"/>
</dbReference>
<accession>A0A7J7N881</accession>
<reference evidence="3 4" key="1">
    <citation type="journal article" date="2020" name="IScience">
        <title>Genome Sequencing of the Endangered Kingdonia uniflora (Circaeasteraceae, Ranunculales) Reveals Potential Mechanisms of Evolutionary Specialization.</title>
        <authorList>
            <person name="Sun Y."/>
            <person name="Deng T."/>
            <person name="Zhang A."/>
            <person name="Moore M.J."/>
            <person name="Landis J.B."/>
            <person name="Lin N."/>
            <person name="Zhang H."/>
            <person name="Zhang X."/>
            <person name="Huang J."/>
            <person name="Zhang X."/>
            <person name="Sun H."/>
            <person name="Wang H."/>
        </authorList>
    </citation>
    <scope>NUCLEOTIDE SEQUENCE [LARGE SCALE GENOMIC DNA]</scope>
    <source>
        <strain evidence="3">TB1705</strain>
        <tissue evidence="3">Leaf</tissue>
    </source>
</reference>
<dbReference type="InterPro" id="IPR015424">
    <property type="entry name" value="PyrdxlP-dep_Trfase"/>
</dbReference>
<gene>
    <name evidence="3" type="ORF">GIB67_025219</name>
</gene>
<name>A0A7J7N881_9MAGN</name>
<dbReference type="InterPro" id="IPR015422">
    <property type="entry name" value="PyrdxlP-dep_Trfase_small"/>
</dbReference>
<dbReference type="Proteomes" id="UP000541444">
    <property type="component" value="Unassembled WGS sequence"/>
</dbReference>
<comment type="caution">
    <text evidence="3">The sequence shown here is derived from an EMBL/GenBank/DDBJ whole genome shotgun (WGS) entry which is preliminary data.</text>
</comment>
<dbReference type="Gene3D" id="3.90.1150.10">
    <property type="entry name" value="Aspartate Aminotransferase, domain 1"/>
    <property type="match status" value="1"/>
</dbReference>
<keyword evidence="1" id="KW-0456">Lyase</keyword>
<keyword evidence="4" id="KW-1185">Reference proteome</keyword>
<dbReference type="PANTHER" id="PTHR11999">
    <property type="entry name" value="GROUP II PYRIDOXAL-5-PHOSPHATE DECARBOXYLASE"/>
    <property type="match status" value="1"/>
</dbReference>